<proteinExistence type="predicted"/>
<organism evidence="4 5">
    <name type="scientific">Paractinoplanes brasiliensis</name>
    <dbReference type="NCBI Taxonomy" id="52695"/>
    <lineage>
        <taxon>Bacteria</taxon>
        <taxon>Bacillati</taxon>
        <taxon>Actinomycetota</taxon>
        <taxon>Actinomycetes</taxon>
        <taxon>Micromonosporales</taxon>
        <taxon>Micromonosporaceae</taxon>
        <taxon>Paractinoplanes</taxon>
    </lineage>
</organism>
<dbReference type="PANTHER" id="PTHR43784">
    <property type="entry name" value="GDSL-LIKE LIPASE/ACYLHYDROLASE, PUTATIVE (AFU_ORTHOLOGUE AFUA_2G00820)-RELATED"/>
    <property type="match status" value="1"/>
</dbReference>
<dbReference type="InterPro" id="IPR013830">
    <property type="entry name" value="SGNH_hydro"/>
</dbReference>
<dbReference type="Gene3D" id="3.40.50.1110">
    <property type="entry name" value="SGNH hydrolase"/>
    <property type="match status" value="1"/>
</dbReference>
<keyword evidence="5" id="KW-1185">Reference proteome</keyword>
<keyword evidence="2" id="KW-0812">Transmembrane</keyword>
<name>A0A4R6J9K2_9ACTN</name>
<reference evidence="4 5" key="1">
    <citation type="submission" date="2019-03" db="EMBL/GenBank/DDBJ databases">
        <title>Sequencing the genomes of 1000 actinobacteria strains.</title>
        <authorList>
            <person name="Klenk H.-P."/>
        </authorList>
    </citation>
    <scope>NUCLEOTIDE SEQUENCE [LARGE SCALE GENOMIC DNA]</scope>
    <source>
        <strain evidence="4 5">DSM 43805</strain>
    </source>
</reference>
<comment type="caution">
    <text evidence="4">The sequence shown here is derived from an EMBL/GenBank/DDBJ whole genome shotgun (WGS) entry which is preliminary data.</text>
</comment>
<dbReference type="CDD" id="cd01830">
    <property type="entry name" value="XynE_like"/>
    <property type="match status" value="1"/>
</dbReference>
<evidence type="ECO:0000313" key="4">
    <source>
        <dbReference type="EMBL" id="TDO31571.1"/>
    </source>
</evidence>
<accession>A0A4R6J9K2</accession>
<feature type="compositionally biased region" description="Low complexity" evidence="1">
    <location>
        <begin position="36"/>
        <end position="59"/>
    </location>
</feature>
<dbReference type="InterPro" id="IPR053140">
    <property type="entry name" value="GDSL_Rv0518-like"/>
</dbReference>
<dbReference type="SUPFAM" id="SSF52266">
    <property type="entry name" value="SGNH hydrolase"/>
    <property type="match status" value="1"/>
</dbReference>
<feature type="domain" description="SGNH hydrolase-type esterase" evidence="3">
    <location>
        <begin position="226"/>
        <end position="410"/>
    </location>
</feature>
<evidence type="ECO:0000313" key="5">
    <source>
        <dbReference type="Proteomes" id="UP000294901"/>
    </source>
</evidence>
<evidence type="ECO:0000259" key="3">
    <source>
        <dbReference type="Pfam" id="PF13472"/>
    </source>
</evidence>
<feature type="transmembrane region" description="Helical" evidence="2">
    <location>
        <begin position="12"/>
        <end position="29"/>
    </location>
</feature>
<dbReference type="PANTHER" id="PTHR43784:SF2">
    <property type="entry name" value="GDSL-LIKE LIPASE_ACYLHYDROLASE, PUTATIVE (AFU_ORTHOLOGUE AFUA_2G00820)-RELATED"/>
    <property type="match status" value="1"/>
</dbReference>
<dbReference type="Proteomes" id="UP000294901">
    <property type="component" value="Unassembled WGS sequence"/>
</dbReference>
<keyword evidence="2" id="KW-0472">Membrane</keyword>
<keyword evidence="2" id="KW-1133">Transmembrane helix</keyword>
<evidence type="ECO:0000256" key="2">
    <source>
        <dbReference type="SAM" id="Phobius"/>
    </source>
</evidence>
<dbReference type="InterPro" id="IPR036514">
    <property type="entry name" value="SGNH_hydro_sf"/>
</dbReference>
<dbReference type="Pfam" id="PF13472">
    <property type="entry name" value="Lipase_GDSL_2"/>
    <property type="match status" value="1"/>
</dbReference>
<gene>
    <name evidence="4" type="ORF">C8E87_6997</name>
</gene>
<sequence length="421" mass="44501">MGAVNWTRKTTIFVVAALMVLVVAVVVLVRRNSSGNENNEATPTPTTPSSASPTPAETPWTGTWAVAVQNGGRGFERQTVRQIIRTSIGGDTVRVRLSNEFGSDPLTVSSVHLAQHLRGNTVDAGTNAHVTFGGGDSVTIESGQTAVSDPVRFSLPAGGDVAVSAYVPERIGSVTQHAFANRNNYVAAGNQATKAGLDGVQTFDNYAFLAGLDVQNPQSEGAVVTLGASITDGFDSSFGENRRWPDQLARRLIAANRTVGVLNAGISGNMLLKDGAGQSAVNRFDRDVLAQTGVKWVVFSDAAINDLGDSNPPSGEQLIAGLQQLIQRSHDAGIKIFCATLTPYKGTDYWSEQGEAGRTAVNEFIKGDGSGCDAVIDFDTAIHDPGDPQRYNRRFNTGDSLHPNDAGMEAIAAAVDLQLFR</sequence>
<protein>
    <submittedName>
        <fullName evidence="4">Lysophospholipase L1-like esterase</fullName>
    </submittedName>
</protein>
<dbReference type="EMBL" id="SNWR01000002">
    <property type="protein sequence ID" value="TDO31571.1"/>
    <property type="molecule type" value="Genomic_DNA"/>
</dbReference>
<dbReference type="AlphaFoldDB" id="A0A4R6J9K2"/>
<evidence type="ECO:0000256" key="1">
    <source>
        <dbReference type="SAM" id="MobiDB-lite"/>
    </source>
</evidence>
<feature type="region of interest" description="Disordered" evidence="1">
    <location>
        <begin position="34"/>
        <end position="59"/>
    </location>
</feature>